<keyword evidence="1" id="KW-0234">DNA repair</keyword>
<reference evidence="3 4" key="1">
    <citation type="submission" date="2016-03" db="EMBL/GenBank/DDBJ databases">
        <title>Whole genome sequencing of Grifola frondosa 9006-11.</title>
        <authorList>
            <person name="Min B."/>
            <person name="Park H."/>
            <person name="Kim J.-G."/>
            <person name="Cho H."/>
            <person name="Oh Y.-L."/>
            <person name="Kong W.-S."/>
            <person name="Choi I.-G."/>
        </authorList>
    </citation>
    <scope>NUCLEOTIDE SEQUENCE [LARGE SCALE GENOMIC DNA]</scope>
    <source>
        <strain evidence="3 4">9006-11</strain>
    </source>
</reference>
<gene>
    <name evidence="3" type="primary">pfh1_1</name>
    <name evidence="3" type="ORF">A0H81_13004</name>
</gene>
<keyword evidence="1" id="KW-0547">Nucleotide-binding</keyword>
<keyword evidence="1" id="KW-0227">DNA damage</keyword>
<dbReference type="AlphaFoldDB" id="A0A1C7LQU3"/>
<dbReference type="EMBL" id="LUGG01000025">
    <property type="protein sequence ID" value="OBZ67205.1"/>
    <property type="molecule type" value="Genomic_DNA"/>
</dbReference>
<dbReference type="OMA" id="HARSRIW"/>
<comment type="similarity">
    <text evidence="1">Belongs to the helicase family.</text>
</comment>
<dbReference type="GO" id="GO:0016887">
    <property type="term" value="F:ATP hydrolysis activity"/>
    <property type="evidence" value="ECO:0007669"/>
    <property type="project" value="RHEA"/>
</dbReference>
<evidence type="ECO:0000313" key="4">
    <source>
        <dbReference type="Proteomes" id="UP000092993"/>
    </source>
</evidence>
<dbReference type="PANTHER" id="PTHR47642">
    <property type="entry name" value="ATP-DEPENDENT DNA HELICASE"/>
    <property type="match status" value="1"/>
</dbReference>
<dbReference type="GO" id="GO:0000723">
    <property type="term" value="P:telomere maintenance"/>
    <property type="evidence" value="ECO:0007669"/>
    <property type="project" value="InterPro"/>
</dbReference>
<dbReference type="GO" id="GO:0006281">
    <property type="term" value="P:DNA repair"/>
    <property type="evidence" value="ECO:0007669"/>
    <property type="project" value="UniProtKB-KW"/>
</dbReference>
<dbReference type="InterPro" id="IPR010285">
    <property type="entry name" value="DNA_helicase_pif1-like_DEAD"/>
</dbReference>
<dbReference type="InterPro" id="IPR027417">
    <property type="entry name" value="P-loop_NTPase"/>
</dbReference>
<comment type="cofactor">
    <cofactor evidence="1">
        <name>Mg(2+)</name>
        <dbReference type="ChEBI" id="CHEBI:18420"/>
    </cofactor>
</comment>
<keyword evidence="4" id="KW-1185">Reference proteome</keyword>
<feature type="domain" description="DNA helicase Pif1-like DEAD-box helicase" evidence="2">
    <location>
        <begin position="220"/>
        <end position="411"/>
    </location>
</feature>
<dbReference type="GO" id="GO:0005524">
    <property type="term" value="F:ATP binding"/>
    <property type="evidence" value="ECO:0007669"/>
    <property type="project" value="UniProtKB-KW"/>
</dbReference>
<keyword evidence="1" id="KW-0233">DNA recombination</keyword>
<proteinExistence type="inferred from homology"/>
<dbReference type="OrthoDB" id="432234at2759"/>
<dbReference type="Proteomes" id="UP000092993">
    <property type="component" value="Unassembled WGS sequence"/>
</dbReference>
<dbReference type="Gene3D" id="3.40.50.300">
    <property type="entry name" value="P-loop containing nucleotide triphosphate hydrolases"/>
    <property type="match status" value="1"/>
</dbReference>
<evidence type="ECO:0000259" key="2">
    <source>
        <dbReference type="Pfam" id="PF05970"/>
    </source>
</evidence>
<keyword evidence="1" id="KW-0067">ATP-binding</keyword>
<evidence type="ECO:0000256" key="1">
    <source>
        <dbReference type="RuleBase" id="RU363044"/>
    </source>
</evidence>
<dbReference type="STRING" id="5627.A0A1C7LQU3"/>
<dbReference type="PANTHER" id="PTHR47642:SF5">
    <property type="entry name" value="ATP-DEPENDENT DNA HELICASE"/>
    <property type="match status" value="1"/>
</dbReference>
<comment type="caution">
    <text evidence="3">The sequence shown here is derived from an EMBL/GenBank/DDBJ whole genome shotgun (WGS) entry which is preliminary data.</text>
</comment>
<dbReference type="InterPro" id="IPR051055">
    <property type="entry name" value="PIF1_helicase"/>
</dbReference>
<sequence length="989" mass="109485">MNVLYECADARDDFASQRRADEMRNDMPAGIDVGAEDVVCPRFYEDVVEGSTEQDIISLLDNSLEGTGKRTAKCRSEMDGMRRMLGCLPEVAGAALAARVEQTRCLVTDRPSQAALKWKECVDRAKQKEIDRKAGRRHADTVNASIVHGPFQEAYRMQDAPIVRILSEAELRTMSAYGLHTSRGPQDKDIVTLVTVIEKFTLNEEQIRAFYISAYYLHHHDMDPLYMHLSGVGGTGKSRVLLAIMFFLIVRREEHRFAVWGPTGSSASLIDGNTYHSQLGFGHKGGDSNTAGATALSKVHGRLDRVDLVFLDEISMVCCADLYWISAQMTKAFNDPMKPFGGKSIILAGDVAQLPPPANGSHALYSDAIGSWSSGQTNKAQENSIGKALWQMFTCVVILRKNMRQAGMSAEDVTFRTALDNLRLKACTDADINLFRTRCVYPSRGDTTLALPEFRDVSVITARNHHRDGINEHKVRSFAIAHGKPLHRFHSVDHWATQRPDSSVRQAQRNAAMVVDPVRTTNNIDPTIQNTIWNVPPSLVDHHPGILALCEGMPVLLKHNEATELCATNGAEGVVVGWDAHFGNGNREVLDTLFVELINPPRSVQVEGLPLNVIPLAKTSTVIIEDFDHTKMQGGITGGLRRELQELEILNDITKLSFHHRLPATVHGDSRGPLIQSYNATYGNDHVPPDVHPALDWSKRPIAYPTSRLDYGGWKLVGDRTISPQSTPRLKRPTETTWAPSSAIGIFAHCGMPGRHTSPHALLLDHAMFGTTMDWPLADIVCMRVLFKIASPTYTALWDTESAILTHARSRIWIGASERILYHIWVYSPLYGLPDEDVISAPHVHHTRTYNSLSEGDHLPEPYLSCVVLDDVDVGVVDAPILEIIKSKSDLTIHPTSTAVKRDLLGAYVDSRSGKCAFGDAYVRSAVESIPMNRNVHKTGGTVDRHIECTNGSSLFWMPIVHQRSIGMTVDSPQTTWSLGGGLRITLRF</sequence>
<dbReference type="EC" id="5.6.2.3" evidence="1"/>
<protein>
    <recommendedName>
        <fullName evidence="1">ATP-dependent DNA helicase</fullName>
        <ecNumber evidence="1">5.6.2.3</ecNumber>
    </recommendedName>
</protein>
<keyword evidence="1 3" id="KW-0347">Helicase</keyword>
<name>A0A1C7LQU3_GRIFR</name>
<organism evidence="3 4">
    <name type="scientific">Grifola frondosa</name>
    <name type="common">Maitake</name>
    <name type="synonym">Polyporus frondosus</name>
    <dbReference type="NCBI Taxonomy" id="5627"/>
    <lineage>
        <taxon>Eukaryota</taxon>
        <taxon>Fungi</taxon>
        <taxon>Dikarya</taxon>
        <taxon>Basidiomycota</taxon>
        <taxon>Agaricomycotina</taxon>
        <taxon>Agaricomycetes</taxon>
        <taxon>Polyporales</taxon>
        <taxon>Grifolaceae</taxon>
        <taxon>Grifola</taxon>
    </lineage>
</organism>
<dbReference type="SUPFAM" id="SSF52540">
    <property type="entry name" value="P-loop containing nucleoside triphosphate hydrolases"/>
    <property type="match status" value="2"/>
</dbReference>
<dbReference type="GO" id="GO:0043139">
    <property type="term" value="F:5'-3' DNA helicase activity"/>
    <property type="evidence" value="ECO:0007669"/>
    <property type="project" value="UniProtKB-EC"/>
</dbReference>
<accession>A0A1C7LQU3</accession>
<evidence type="ECO:0000313" key="3">
    <source>
        <dbReference type="EMBL" id="OBZ67205.1"/>
    </source>
</evidence>
<dbReference type="GO" id="GO:0006310">
    <property type="term" value="P:DNA recombination"/>
    <property type="evidence" value="ECO:0007669"/>
    <property type="project" value="UniProtKB-KW"/>
</dbReference>
<dbReference type="Pfam" id="PF05970">
    <property type="entry name" value="PIF1"/>
    <property type="match status" value="1"/>
</dbReference>
<comment type="catalytic activity">
    <reaction evidence="1">
        <text>ATP + H2O = ADP + phosphate + H(+)</text>
        <dbReference type="Rhea" id="RHEA:13065"/>
        <dbReference type="ChEBI" id="CHEBI:15377"/>
        <dbReference type="ChEBI" id="CHEBI:15378"/>
        <dbReference type="ChEBI" id="CHEBI:30616"/>
        <dbReference type="ChEBI" id="CHEBI:43474"/>
        <dbReference type="ChEBI" id="CHEBI:456216"/>
        <dbReference type="EC" id="5.6.2.3"/>
    </reaction>
</comment>
<keyword evidence="1" id="KW-0378">Hydrolase</keyword>